<evidence type="ECO:0000313" key="3">
    <source>
        <dbReference type="Proteomes" id="UP000036923"/>
    </source>
</evidence>
<dbReference type="EMBL" id="LGTC01000001">
    <property type="protein sequence ID" value="KNY29109.1"/>
    <property type="molecule type" value="Genomic_DNA"/>
</dbReference>
<comment type="caution">
    <text evidence="2">The sequence shown here is derived from an EMBL/GenBank/DDBJ whole genome shotgun (WGS) entry which is preliminary data.</text>
</comment>
<dbReference type="OrthoDB" id="2064617at2"/>
<dbReference type="eggNOG" id="COG2306">
    <property type="taxonomic scope" value="Bacteria"/>
</dbReference>
<dbReference type="Proteomes" id="UP000036923">
    <property type="component" value="Unassembled WGS sequence"/>
</dbReference>
<dbReference type="PATRIC" id="fig|398512.5.peg.4592"/>
<dbReference type="AlphaFoldDB" id="A0A0L6JTQ3"/>
<proteinExistence type="predicted"/>
<protein>
    <recommendedName>
        <fullName evidence="1">DUF402 domain-containing protein</fullName>
    </recommendedName>
</protein>
<sequence>MKKPTILRKRFIPFETVDISGDEMLYRDDSLIITRWKVIKARKDIDRGVSFAFLKDGYKISRFYDPEGNFVYWYCDIIDVEYDSVKDTYTLTDLLVDVKILPNGEIRVLDVDEVADALEENIITKEQACDSLRKLHKLLELIYSGEFPPKECRDQEYWKV</sequence>
<dbReference type="RefSeq" id="WP_036937228.1">
    <property type="nucleotide sequence ID" value="NZ_JQKC01000005.1"/>
</dbReference>
<dbReference type="PANTHER" id="PTHR41271:SF1">
    <property type="entry name" value="DUF402 DOMAIN-CONTAINING PROTEIN"/>
    <property type="match status" value="1"/>
</dbReference>
<accession>A0A0L6JTQ3</accession>
<dbReference type="PANTHER" id="PTHR41271">
    <property type="entry name" value="DUF402 DOMAIN-CONTAINING PROTEIN"/>
    <property type="match status" value="1"/>
</dbReference>
<keyword evidence="3" id="KW-1185">Reference proteome</keyword>
<dbReference type="InterPro" id="IPR007295">
    <property type="entry name" value="DUF402"/>
</dbReference>
<name>A0A0L6JTQ3_9FIRM</name>
<dbReference type="SUPFAM" id="SSF159234">
    <property type="entry name" value="FomD-like"/>
    <property type="match status" value="1"/>
</dbReference>
<dbReference type="InterPro" id="IPR035930">
    <property type="entry name" value="FomD-like_sf"/>
</dbReference>
<gene>
    <name evidence="2" type="ORF">Bccel_4383</name>
</gene>
<organism evidence="2 3">
    <name type="scientific">Pseudobacteroides cellulosolvens ATCC 35603 = DSM 2933</name>
    <dbReference type="NCBI Taxonomy" id="398512"/>
    <lineage>
        <taxon>Bacteria</taxon>
        <taxon>Bacillati</taxon>
        <taxon>Bacillota</taxon>
        <taxon>Clostridia</taxon>
        <taxon>Eubacteriales</taxon>
        <taxon>Oscillospiraceae</taxon>
        <taxon>Pseudobacteroides</taxon>
    </lineage>
</organism>
<feature type="domain" description="DUF402" evidence="1">
    <location>
        <begin position="12"/>
        <end position="147"/>
    </location>
</feature>
<dbReference type="Pfam" id="PF04167">
    <property type="entry name" value="DUF402"/>
    <property type="match status" value="1"/>
</dbReference>
<evidence type="ECO:0000259" key="1">
    <source>
        <dbReference type="Pfam" id="PF04167"/>
    </source>
</evidence>
<dbReference type="Gene3D" id="2.40.380.10">
    <property type="entry name" value="FomD-like"/>
    <property type="match status" value="1"/>
</dbReference>
<evidence type="ECO:0000313" key="2">
    <source>
        <dbReference type="EMBL" id="KNY29109.1"/>
    </source>
</evidence>
<reference evidence="3" key="1">
    <citation type="submission" date="2015-07" db="EMBL/GenBank/DDBJ databases">
        <title>Near-Complete Genome Sequence of the Cellulolytic Bacterium Bacteroides (Pseudobacteroides) cellulosolvens ATCC 35603.</title>
        <authorList>
            <person name="Dassa B."/>
            <person name="Utturkar S.M."/>
            <person name="Klingeman D.M."/>
            <person name="Hurt R.A."/>
            <person name="Keller M."/>
            <person name="Xu J."/>
            <person name="Reddy Y.H.K."/>
            <person name="Borovok I."/>
            <person name="Grinberg I.R."/>
            <person name="Lamed R."/>
            <person name="Zhivin O."/>
            <person name="Bayer E.A."/>
            <person name="Brown S.D."/>
        </authorList>
    </citation>
    <scope>NUCLEOTIDE SEQUENCE [LARGE SCALE GENOMIC DNA]</scope>
    <source>
        <strain evidence="3">DSM 2933</strain>
    </source>
</reference>